<evidence type="ECO:0000313" key="2">
    <source>
        <dbReference type="EMBL" id="VDN90353.1"/>
    </source>
</evidence>
<protein>
    <submittedName>
        <fullName evidence="4">Protein muscleblind</fullName>
    </submittedName>
</protein>
<reference evidence="4" key="1">
    <citation type="submission" date="2016-04" db="UniProtKB">
        <authorList>
            <consortium name="WormBaseParasite"/>
        </authorList>
    </citation>
    <scope>IDENTIFICATION</scope>
</reference>
<reference evidence="2 3" key="2">
    <citation type="submission" date="2018-11" db="EMBL/GenBank/DDBJ databases">
        <authorList>
            <consortium name="Pathogen Informatics"/>
        </authorList>
    </citation>
    <scope>NUCLEOTIDE SEQUENCE [LARGE SCALE GENOMIC DNA]</scope>
</reference>
<proteinExistence type="predicted"/>
<dbReference type="Proteomes" id="UP000278627">
    <property type="component" value="Unassembled WGS sequence"/>
</dbReference>
<evidence type="ECO:0000313" key="4">
    <source>
        <dbReference type="WBParaSite" id="BPAG_0000920501-mRNA-1"/>
    </source>
</evidence>
<dbReference type="WBParaSite" id="BPAG_0000920501-mRNA-1">
    <property type="protein sequence ID" value="BPAG_0000920501-mRNA-1"/>
    <property type="gene ID" value="BPAG_0000920501"/>
</dbReference>
<dbReference type="AlphaFoldDB" id="A0A0N4TLE6"/>
<sequence>MATNATSQGPCAAETPKSSSEMSPQQQQQQQHQTATPTLNNLLPSGTEGAVTPGTPVYNMMPQGPQPQNVQQQMQIPPHIQHMLVPPQPNFSSSKHFIQILVTTGNLGKNCFTEENADLLRACAIVKVLVRSA</sequence>
<accession>A0A0N4TLE6</accession>
<feature type="compositionally biased region" description="Polar residues" evidence="1">
    <location>
        <begin position="34"/>
        <end position="44"/>
    </location>
</feature>
<name>A0A0N4TLE6_BRUPA</name>
<evidence type="ECO:0000256" key="1">
    <source>
        <dbReference type="SAM" id="MobiDB-lite"/>
    </source>
</evidence>
<organism evidence="4">
    <name type="scientific">Brugia pahangi</name>
    <name type="common">Filarial nematode worm</name>
    <dbReference type="NCBI Taxonomy" id="6280"/>
    <lineage>
        <taxon>Eukaryota</taxon>
        <taxon>Metazoa</taxon>
        <taxon>Ecdysozoa</taxon>
        <taxon>Nematoda</taxon>
        <taxon>Chromadorea</taxon>
        <taxon>Rhabditida</taxon>
        <taxon>Spirurina</taxon>
        <taxon>Spiruromorpha</taxon>
        <taxon>Filarioidea</taxon>
        <taxon>Onchocercidae</taxon>
        <taxon>Brugia</taxon>
    </lineage>
</organism>
<feature type="region of interest" description="Disordered" evidence="1">
    <location>
        <begin position="1"/>
        <end position="55"/>
    </location>
</feature>
<keyword evidence="3" id="KW-1185">Reference proteome</keyword>
<gene>
    <name evidence="2" type="ORF">BPAG_LOCUS9167</name>
</gene>
<evidence type="ECO:0000313" key="3">
    <source>
        <dbReference type="Proteomes" id="UP000278627"/>
    </source>
</evidence>
<dbReference type="EMBL" id="UZAD01013148">
    <property type="protein sequence ID" value="VDN90353.1"/>
    <property type="molecule type" value="Genomic_DNA"/>
</dbReference>